<dbReference type="GO" id="GO:0005975">
    <property type="term" value="P:carbohydrate metabolic process"/>
    <property type="evidence" value="ECO:0007669"/>
    <property type="project" value="InterPro"/>
</dbReference>
<dbReference type="PANTHER" id="PTHR10353">
    <property type="entry name" value="GLYCOSYL HYDROLASE"/>
    <property type="match status" value="1"/>
</dbReference>
<proteinExistence type="inferred from homology"/>
<evidence type="ECO:0008006" key="7">
    <source>
        <dbReference type="Google" id="ProtNLM"/>
    </source>
</evidence>
<dbReference type="GO" id="GO:0008422">
    <property type="term" value="F:beta-glucosidase activity"/>
    <property type="evidence" value="ECO:0007669"/>
    <property type="project" value="TreeGrafter"/>
</dbReference>
<dbReference type="Proteomes" id="UP001188597">
    <property type="component" value="Unassembled WGS sequence"/>
</dbReference>
<comment type="caution">
    <text evidence="5">The sequence shown here is derived from an EMBL/GenBank/DDBJ whole genome shotgun (WGS) entry which is preliminary data.</text>
</comment>
<sequence>VLSRGKLSGGRNEEGIAFYNNLINELLAAGIIPVVTLSHWDIPQGLDDEYGGFLSPEI</sequence>
<keyword evidence="6" id="KW-1185">Reference proteome</keyword>
<feature type="non-terminal residue" evidence="5">
    <location>
        <position position="1"/>
    </location>
</feature>
<protein>
    <recommendedName>
        <fullName evidence="7">Beta-glucosidase</fullName>
    </recommendedName>
</protein>
<keyword evidence="2" id="KW-0378">Hydrolase</keyword>
<dbReference type="AlphaFoldDB" id="A0AA88WL93"/>
<evidence type="ECO:0000256" key="1">
    <source>
        <dbReference type="ARBA" id="ARBA00010838"/>
    </source>
</evidence>
<accession>A0AA88WL93</accession>
<evidence type="ECO:0000256" key="3">
    <source>
        <dbReference type="ARBA" id="ARBA00023295"/>
    </source>
</evidence>
<dbReference type="Pfam" id="PF00232">
    <property type="entry name" value="Glyco_hydro_1"/>
    <property type="match status" value="1"/>
</dbReference>
<dbReference type="SUPFAM" id="SSF51445">
    <property type="entry name" value="(Trans)glycosidases"/>
    <property type="match status" value="1"/>
</dbReference>
<dbReference type="Gene3D" id="3.20.20.80">
    <property type="entry name" value="Glycosidases"/>
    <property type="match status" value="1"/>
</dbReference>
<keyword evidence="3" id="KW-0326">Glycosidase</keyword>
<gene>
    <name evidence="5" type="ORF">RJ639_038159</name>
</gene>
<evidence type="ECO:0000256" key="4">
    <source>
        <dbReference type="RuleBase" id="RU003690"/>
    </source>
</evidence>
<dbReference type="PANTHER" id="PTHR10353:SF137">
    <property type="entry name" value="MYROSINASE 3-RELATED"/>
    <property type="match status" value="1"/>
</dbReference>
<evidence type="ECO:0000313" key="6">
    <source>
        <dbReference type="Proteomes" id="UP001188597"/>
    </source>
</evidence>
<dbReference type="InterPro" id="IPR017853">
    <property type="entry name" value="GH"/>
</dbReference>
<dbReference type="EMBL" id="JAVXUP010000358">
    <property type="protein sequence ID" value="KAK3029931.1"/>
    <property type="molecule type" value="Genomic_DNA"/>
</dbReference>
<evidence type="ECO:0000313" key="5">
    <source>
        <dbReference type="EMBL" id="KAK3029931.1"/>
    </source>
</evidence>
<organism evidence="5 6">
    <name type="scientific">Escallonia herrerae</name>
    <dbReference type="NCBI Taxonomy" id="1293975"/>
    <lineage>
        <taxon>Eukaryota</taxon>
        <taxon>Viridiplantae</taxon>
        <taxon>Streptophyta</taxon>
        <taxon>Embryophyta</taxon>
        <taxon>Tracheophyta</taxon>
        <taxon>Spermatophyta</taxon>
        <taxon>Magnoliopsida</taxon>
        <taxon>eudicotyledons</taxon>
        <taxon>Gunneridae</taxon>
        <taxon>Pentapetalae</taxon>
        <taxon>asterids</taxon>
        <taxon>campanulids</taxon>
        <taxon>Escalloniales</taxon>
        <taxon>Escalloniaceae</taxon>
        <taxon>Escallonia</taxon>
    </lineage>
</organism>
<name>A0AA88WL93_9ASTE</name>
<evidence type="ECO:0000256" key="2">
    <source>
        <dbReference type="ARBA" id="ARBA00022801"/>
    </source>
</evidence>
<dbReference type="InterPro" id="IPR001360">
    <property type="entry name" value="Glyco_hydro_1"/>
</dbReference>
<feature type="non-terminal residue" evidence="5">
    <location>
        <position position="58"/>
    </location>
</feature>
<reference evidence="5" key="1">
    <citation type="submission" date="2022-12" db="EMBL/GenBank/DDBJ databases">
        <title>Draft genome assemblies for two species of Escallonia (Escalloniales).</title>
        <authorList>
            <person name="Chanderbali A."/>
            <person name="Dervinis C."/>
            <person name="Anghel I."/>
            <person name="Soltis D."/>
            <person name="Soltis P."/>
            <person name="Zapata F."/>
        </authorList>
    </citation>
    <scope>NUCLEOTIDE SEQUENCE</scope>
    <source>
        <strain evidence="5">UCBG64.0493</strain>
        <tissue evidence="5">Leaf</tissue>
    </source>
</reference>
<comment type="similarity">
    <text evidence="1 4">Belongs to the glycosyl hydrolase 1 family.</text>
</comment>